<evidence type="ECO:0000256" key="5">
    <source>
        <dbReference type="ARBA" id="ARBA00023015"/>
    </source>
</evidence>
<keyword evidence="8 10" id="KW-0675">Receptor</keyword>
<dbReference type="Pfam" id="PF00105">
    <property type="entry name" value="zf-C4"/>
    <property type="match status" value="1"/>
</dbReference>
<dbReference type="PROSITE" id="PS51030">
    <property type="entry name" value="NUCLEAR_REC_DBD_2"/>
    <property type="match status" value="1"/>
</dbReference>
<dbReference type="Gene3D" id="3.30.50.10">
    <property type="entry name" value="Erythroid Transcription Factor GATA-1, subunit A"/>
    <property type="match status" value="1"/>
</dbReference>
<evidence type="ECO:0000256" key="4">
    <source>
        <dbReference type="ARBA" id="ARBA00022833"/>
    </source>
</evidence>
<dbReference type="PROSITE" id="PS00031">
    <property type="entry name" value="NUCLEAR_REC_DBD_1"/>
    <property type="match status" value="1"/>
</dbReference>
<dbReference type="InterPro" id="IPR013088">
    <property type="entry name" value="Znf_NHR/GATA"/>
</dbReference>
<dbReference type="EMBL" id="JAPWTJ010001222">
    <property type="protein sequence ID" value="KAJ8973186.1"/>
    <property type="molecule type" value="Genomic_DNA"/>
</dbReference>
<comment type="similarity">
    <text evidence="10">Belongs to the nuclear hormone receptor family.</text>
</comment>
<evidence type="ECO:0000256" key="9">
    <source>
        <dbReference type="ARBA" id="ARBA00023242"/>
    </source>
</evidence>
<evidence type="ECO:0000313" key="14">
    <source>
        <dbReference type="EMBL" id="KAJ8973186.1"/>
    </source>
</evidence>
<name>A0ABQ9J4Z5_9CUCU</name>
<keyword evidence="5 10" id="KW-0805">Transcription regulation</keyword>
<evidence type="ECO:0000256" key="7">
    <source>
        <dbReference type="ARBA" id="ARBA00023163"/>
    </source>
</evidence>
<dbReference type="PRINTS" id="PR00047">
    <property type="entry name" value="STROIDFINGER"/>
</dbReference>
<dbReference type="InterPro" id="IPR035500">
    <property type="entry name" value="NHR-like_dom_sf"/>
</dbReference>
<dbReference type="CDD" id="cd06950">
    <property type="entry name" value="NR_LBD_Tlx_PNR_like"/>
    <property type="match status" value="1"/>
</dbReference>
<dbReference type="SUPFAM" id="SSF57716">
    <property type="entry name" value="Glucocorticoid receptor-like (DNA-binding domain)"/>
    <property type="match status" value="1"/>
</dbReference>
<evidence type="ECO:0000256" key="8">
    <source>
        <dbReference type="ARBA" id="ARBA00023170"/>
    </source>
</evidence>
<gene>
    <name evidence="14" type="ORF">NQ317_009127</name>
</gene>
<organism evidence="14 15">
    <name type="scientific">Molorchus minor</name>
    <dbReference type="NCBI Taxonomy" id="1323400"/>
    <lineage>
        <taxon>Eukaryota</taxon>
        <taxon>Metazoa</taxon>
        <taxon>Ecdysozoa</taxon>
        <taxon>Arthropoda</taxon>
        <taxon>Hexapoda</taxon>
        <taxon>Insecta</taxon>
        <taxon>Pterygota</taxon>
        <taxon>Neoptera</taxon>
        <taxon>Endopterygota</taxon>
        <taxon>Coleoptera</taxon>
        <taxon>Polyphaga</taxon>
        <taxon>Cucujiformia</taxon>
        <taxon>Chrysomeloidea</taxon>
        <taxon>Cerambycidae</taxon>
        <taxon>Lamiinae</taxon>
        <taxon>Monochamini</taxon>
        <taxon>Molorchus</taxon>
    </lineage>
</organism>
<keyword evidence="4 10" id="KW-0862">Zinc</keyword>
<dbReference type="SMART" id="SM00399">
    <property type="entry name" value="ZnF_C4"/>
    <property type="match status" value="1"/>
</dbReference>
<proteinExistence type="inferred from homology"/>
<dbReference type="InterPro" id="IPR001723">
    <property type="entry name" value="Nuclear_hrmn_rcpt"/>
</dbReference>
<dbReference type="PRINTS" id="PR00545">
    <property type="entry name" value="RETINOIDXR"/>
</dbReference>
<keyword evidence="6 10" id="KW-0238">DNA-binding</keyword>
<dbReference type="Gene3D" id="1.10.565.10">
    <property type="entry name" value="Retinoid X Receptor"/>
    <property type="match status" value="1"/>
</dbReference>
<comment type="subcellular location">
    <subcellularLocation>
        <location evidence="1 10">Nucleus</location>
    </subcellularLocation>
</comment>
<evidence type="ECO:0000313" key="15">
    <source>
        <dbReference type="Proteomes" id="UP001162164"/>
    </source>
</evidence>
<evidence type="ECO:0000256" key="2">
    <source>
        <dbReference type="ARBA" id="ARBA00022723"/>
    </source>
</evidence>
<dbReference type="Proteomes" id="UP001162164">
    <property type="component" value="Unassembled WGS sequence"/>
</dbReference>
<dbReference type="InterPro" id="IPR050274">
    <property type="entry name" value="Nuclear_hormone_rcpt_NR2"/>
</dbReference>
<dbReference type="PRINTS" id="PR00398">
    <property type="entry name" value="STRDHORMONER"/>
</dbReference>
<evidence type="ECO:0000259" key="13">
    <source>
        <dbReference type="PROSITE" id="PS51843"/>
    </source>
</evidence>
<keyword evidence="9 10" id="KW-0539">Nucleus</keyword>
<sequence>MTAVIHEGDVYDTSRRWKKIPPFKKNESLCKVCGDKASGKHYGVASCDGCRGFFKRSIRRNLEYICKENGQCVVDVTRRNQCQACRFKKCLQVNMKRDAVQHERAPRSAQSSLHHYPFGLSTRFRAIQNCSPLFPTIPVHLQSPSLLESSIAQVPHLTGQYLHQGLLYPGVVGGFSKPGGVIHTGLNISSYNLQRQHGNNGFGINISPNSVKDDEVSSSEEIAQKKSTEEANSTEATSPRVDMPTNETSFRTNTFRHIEVPCLNLFPAENIYESAAKLLFLAIKWARTIPSFLQLSYRDQSILLEESWSELFVLTAAQWAFPVDEGVLINNAVAPSSRHSALEEDARKLREIITRLNLLRVDHTEHACLKALVLFKAECRGLCEPTHVELLQDQTHVMLHEYCAQRQAHHKGRFGKLLLTLPAVQSVTRRGLEELLFRQTVGDVAIDRLLGDLAKATHP</sequence>
<dbReference type="PANTHER" id="PTHR24083">
    <property type="entry name" value="NUCLEAR HORMONE RECEPTOR"/>
    <property type="match status" value="1"/>
</dbReference>
<keyword evidence="15" id="KW-1185">Reference proteome</keyword>
<evidence type="ECO:0000256" key="3">
    <source>
        <dbReference type="ARBA" id="ARBA00022771"/>
    </source>
</evidence>
<dbReference type="InterPro" id="IPR000536">
    <property type="entry name" value="Nucl_hrmn_rcpt_lig-bd"/>
</dbReference>
<evidence type="ECO:0000256" key="1">
    <source>
        <dbReference type="ARBA" id="ARBA00004123"/>
    </source>
</evidence>
<dbReference type="CDD" id="cd07164">
    <property type="entry name" value="NR_DBD_PNR_like_1"/>
    <property type="match status" value="1"/>
</dbReference>
<feature type="region of interest" description="Disordered" evidence="11">
    <location>
        <begin position="202"/>
        <end position="246"/>
    </location>
</feature>
<protein>
    <submittedName>
        <fullName evidence="14">Uncharacterized protein</fullName>
    </submittedName>
</protein>
<evidence type="ECO:0000256" key="6">
    <source>
        <dbReference type="ARBA" id="ARBA00023125"/>
    </source>
</evidence>
<dbReference type="InterPro" id="IPR001628">
    <property type="entry name" value="Znf_hrmn_rcpt"/>
</dbReference>
<feature type="domain" description="NR LBD" evidence="13">
    <location>
        <begin position="214"/>
        <end position="457"/>
    </location>
</feature>
<keyword evidence="3 10" id="KW-0863">Zinc-finger</keyword>
<dbReference type="InterPro" id="IPR000003">
    <property type="entry name" value="Retinoid-X_rcpt/HNF4"/>
</dbReference>
<evidence type="ECO:0000259" key="12">
    <source>
        <dbReference type="PROSITE" id="PS51030"/>
    </source>
</evidence>
<dbReference type="Pfam" id="PF00104">
    <property type="entry name" value="Hormone_recep"/>
    <property type="match status" value="1"/>
</dbReference>
<accession>A0ABQ9J4Z5</accession>
<keyword evidence="2 10" id="KW-0479">Metal-binding</keyword>
<dbReference type="PROSITE" id="PS51843">
    <property type="entry name" value="NR_LBD"/>
    <property type="match status" value="1"/>
</dbReference>
<reference evidence="14" key="1">
    <citation type="journal article" date="2023" name="Insect Mol. Biol.">
        <title>Genome sequencing provides insights into the evolution of gene families encoding plant cell wall-degrading enzymes in longhorned beetles.</title>
        <authorList>
            <person name="Shin N.R."/>
            <person name="Okamura Y."/>
            <person name="Kirsch R."/>
            <person name="Pauchet Y."/>
        </authorList>
    </citation>
    <scope>NUCLEOTIDE SEQUENCE</scope>
    <source>
        <strain evidence="14">MMC_N1</strain>
    </source>
</reference>
<comment type="caution">
    <text evidence="14">The sequence shown here is derived from an EMBL/GenBank/DDBJ whole genome shotgun (WGS) entry which is preliminary data.</text>
</comment>
<feature type="domain" description="Nuclear receptor" evidence="12">
    <location>
        <begin position="27"/>
        <end position="102"/>
    </location>
</feature>
<dbReference type="SMART" id="SM00430">
    <property type="entry name" value="HOLI"/>
    <property type="match status" value="1"/>
</dbReference>
<evidence type="ECO:0000256" key="10">
    <source>
        <dbReference type="RuleBase" id="RU004334"/>
    </source>
</evidence>
<evidence type="ECO:0000256" key="11">
    <source>
        <dbReference type="SAM" id="MobiDB-lite"/>
    </source>
</evidence>
<dbReference type="SUPFAM" id="SSF48508">
    <property type="entry name" value="Nuclear receptor ligand-binding domain"/>
    <property type="match status" value="1"/>
</dbReference>
<keyword evidence="7 10" id="KW-0804">Transcription</keyword>